<dbReference type="InterPro" id="IPR001119">
    <property type="entry name" value="SLH_dom"/>
</dbReference>
<feature type="domain" description="SLH" evidence="4">
    <location>
        <begin position="168"/>
        <end position="231"/>
    </location>
</feature>
<protein>
    <submittedName>
        <fullName evidence="5">S-layer homology domain-containing protein</fullName>
    </submittedName>
</protein>
<reference evidence="5" key="2">
    <citation type="journal article" date="2021" name="PeerJ">
        <title>Extensive microbial diversity within the chicken gut microbiome revealed by metagenomics and culture.</title>
        <authorList>
            <person name="Gilroy R."/>
            <person name="Ravi A."/>
            <person name="Getino M."/>
            <person name="Pursley I."/>
            <person name="Horton D.L."/>
            <person name="Alikhan N.F."/>
            <person name="Baker D."/>
            <person name="Gharbi K."/>
            <person name="Hall N."/>
            <person name="Watson M."/>
            <person name="Adriaenssens E.M."/>
            <person name="Foster-Nyarko E."/>
            <person name="Jarju S."/>
            <person name="Secka A."/>
            <person name="Antonio M."/>
            <person name="Oren A."/>
            <person name="Chaudhuri R.R."/>
            <person name="La Ragione R."/>
            <person name="Hildebrand F."/>
            <person name="Pallen M.J."/>
        </authorList>
    </citation>
    <scope>NUCLEOTIDE SEQUENCE</scope>
    <source>
        <strain evidence="5">CHK191-8634</strain>
    </source>
</reference>
<evidence type="ECO:0000259" key="4">
    <source>
        <dbReference type="PROSITE" id="PS51272"/>
    </source>
</evidence>
<feature type="chain" id="PRO_5039544601" evidence="3">
    <location>
        <begin position="27"/>
        <end position="408"/>
    </location>
</feature>
<sequence>MRKIKRLLIALMAAVMLVGIIPAAYAADTGALNGESGSWSQFDKGVYDVVVSSSTFKGTFEWPDSPSKVCVTASATNPSYTIAKFNGITIPAGMIVDIYKYSGSADTYTLLGHFDTTDGKSITIGKDTSTAGNSGSNSTSKPSNSGTIEEDWGNVRKTYHPGQTAKPYSNSYTDVASNAWYYDAVMTMTEGGLLAGYGNGKFGPDDALTRTQLAIISGRLIGFSRDYDYWTSGKYATDLFTVNADRAYTAIYLMNRTETIGGTTSLTEYETALAKDAGGLCYNIASNGKLTLGSMWTAVYDNWRAGLAAGKQINYRTSIDEFPDADAIHKWIEENYAIVNQCLDLQYTSKERLVDFCERMILRAYNLGMIGGVDDKGTFDPYGNLTRAQASQMLFNMGWTYEEVVRYN</sequence>
<reference evidence="5" key="1">
    <citation type="submission" date="2020-10" db="EMBL/GenBank/DDBJ databases">
        <authorList>
            <person name="Gilroy R."/>
        </authorList>
    </citation>
    <scope>NUCLEOTIDE SEQUENCE</scope>
    <source>
        <strain evidence="5">CHK191-8634</strain>
    </source>
</reference>
<evidence type="ECO:0000256" key="1">
    <source>
        <dbReference type="ARBA" id="ARBA00022737"/>
    </source>
</evidence>
<dbReference type="PROSITE" id="PS51272">
    <property type="entry name" value="SLH"/>
    <property type="match status" value="2"/>
</dbReference>
<evidence type="ECO:0000313" key="5">
    <source>
        <dbReference type="EMBL" id="HIU43011.1"/>
    </source>
</evidence>
<organism evidence="5 6">
    <name type="scientific">Candidatus Ventrousia excrementavium</name>
    <dbReference type="NCBI Taxonomy" id="2840961"/>
    <lineage>
        <taxon>Bacteria</taxon>
        <taxon>Bacillati</taxon>
        <taxon>Bacillota</taxon>
        <taxon>Clostridia</taxon>
        <taxon>Eubacteriales</taxon>
        <taxon>Clostridiaceae</taxon>
        <taxon>Clostridiaceae incertae sedis</taxon>
        <taxon>Candidatus Ventrousia</taxon>
    </lineage>
</organism>
<evidence type="ECO:0000313" key="6">
    <source>
        <dbReference type="Proteomes" id="UP000824073"/>
    </source>
</evidence>
<feature type="region of interest" description="Disordered" evidence="2">
    <location>
        <begin position="125"/>
        <end position="153"/>
    </location>
</feature>
<accession>A0A9D1IUK4</accession>
<dbReference type="PANTHER" id="PTHR43308">
    <property type="entry name" value="OUTER MEMBRANE PROTEIN ALPHA-RELATED"/>
    <property type="match status" value="1"/>
</dbReference>
<feature type="compositionally biased region" description="Low complexity" evidence="2">
    <location>
        <begin position="128"/>
        <end position="146"/>
    </location>
</feature>
<dbReference type="AlphaFoldDB" id="A0A9D1IUK4"/>
<dbReference type="Pfam" id="PF00395">
    <property type="entry name" value="SLH"/>
    <property type="match status" value="1"/>
</dbReference>
<feature type="domain" description="SLH" evidence="4">
    <location>
        <begin position="344"/>
        <end position="408"/>
    </location>
</feature>
<comment type="caution">
    <text evidence="5">The sequence shown here is derived from an EMBL/GenBank/DDBJ whole genome shotgun (WGS) entry which is preliminary data.</text>
</comment>
<dbReference type="InterPro" id="IPR051465">
    <property type="entry name" value="Cell_Envelope_Struct_Comp"/>
</dbReference>
<evidence type="ECO:0000256" key="2">
    <source>
        <dbReference type="SAM" id="MobiDB-lite"/>
    </source>
</evidence>
<proteinExistence type="predicted"/>
<feature type="signal peptide" evidence="3">
    <location>
        <begin position="1"/>
        <end position="26"/>
    </location>
</feature>
<dbReference type="Proteomes" id="UP000824073">
    <property type="component" value="Unassembled WGS sequence"/>
</dbReference>
<keyword evidence="3" id="KW-0732">Signal</keyword>
<name>A0A9D1IUK4_9CLOT</name>
<keyword evidence="1" id="KW-0677">Repeat</keyword>
<dbReference type="EMBL" id="DVMR01000018">
    <property type="protein sequence ID" value="HIU43011.1"/>
    <property type="molecule type" value="Genomic_DNA"/>
</dbReference>
<gene>
    <name evidence="5" type="ORF">IAB67_01795</name>
</gene>
<evidence type="ECO:0000256" key="3">
    <source>
        <dbReference type="SAM" id="SignalP"/>
    </source>
</evidence>